<evidence type="ECO:0000313" key="1">
    <source>
        <dbReference type="EMBL" id="NGN45004.1"/>
    </source>
</evidence>
<protein>
    <recommendedName>
        <fullName evidence="3">DUF4365 domain-containing protein</fullName>
    </recommendedName>
</protein>
<dbReference type="RefSeq" id="WP_165121350.1">
    <property type="nucleotide sequence ID" value="NZ_JAAKZG010000023.1"/>
</dbReference>
<reference evidence="1 2" key="1">
    <citation type="submission" date="2020-02" db="EMBL/GenBank/DDBJ databases">
        <title>Genome sequence of the type strain CGMCC 1.15528 of Mesorhizobium zhangyense.</title>
        <authorList>
            <person name="Gao J."/>
            <person name="Sun J."/>
        </authorList>
    </citation>
    <scope>NUCLEOTIDE SEQUENCE [LARGE SCALE GENOMIC DNA]</scope>
    <source>
        <strain evidence="1 2">CGMCC 1.15528</strain>
    </source>
</reference>
<sequence>MSNNKQITGNIGLYHVARELSREGWNVMPTMRNAKGADMLAVSEDERTVHPIQVKAHSAKPQDVLLGLHPDRYVTPWWVFVAFARSAEPVCYVIHLSEILSLKTRDPGTRSAKAEHERLFWFHRRYYTPGSSEELVETRNAWHRLGLARIT</sequence>
<name>A0A7C9VB10_9HYPH</name>
<accession>A0A7C9VB10</accession>
<keyword evidence="2" id="KW-1185">Reference proteome</keyword>
<proteinExistence type="predicted"/>
<organism evidence="1 2">
    <name type="scientific">Mesorhizobium zhangyense</name>
    <dbReference type="NCBI Taxonomy" id="1776730"/>
    <lineage>
        <taxon>Bacteria</taxon>
        <taxon>Pseudomonadati</taxon>
        <taxon>Pseudomonadota</taxon>
        <taxon>Alphaproteobacteria</taxon>
        <taxon>Hyphomicrobiales</taxon>
        <taxon>Phyllobacteriaceae</taxon>
        <taxon>Mesorhizobium</taxon>
    </lineage>
</organism>
<dbReference type="EMBL" id="JAAKZG010000023">
    <property type="protein sequence ID" value="NGN45004.1"/>
    <property type="molecule type" value="Genomic_DNA"/>
</dbReference>
<evidence type="ECO:0008006" key="3">
    <source>
        <dbReference type="Google" id="ProtNLM"/>
    </source>
</evidence>
<dbReference type="AlphaFoldDB" id="A0A7C9VB10"/>
<gene>
    <name evidence="1" type="ORF">G6N74_28515</name>
</gene>
<dbReference type="Proteomes" id="UP000481252">
    <property type="component" value="Unassembled WGS sequence"/>
</dbReference>
<evidence type="ECO:0000313" key="2">
    <source>
        <dbReference type="Proteomes" id="UP000481252"/>
    </source>
</evidence>
<comment type="caution">
    <text evidence="1">The sequence shown here is derived from an EMBL/GenBank/DDBJ whole genome shotgun (WGS) entry which is preliminary data.</text>
</comment>